<evidence type="ECO:0000313" key="2">
    <source>
        <dbReference type="Proteomes" id="UP000041770"/>
    </source>
</evidence>
<evidence type="ECO:0000313" key="1">
    <source>
        <dbReference type="EMBL" id="CSD42047.1"/>
    </source>
</evidence>
<gene>
    <name evidence="1" type="ORF">ERS013200_04126</name>
</gene>
<accession>A0A656AVQ0</accession>
<reference evidence="1 2" key="1">
    <citation type="submission" date="2015-07" db="EMBL/GenBank/DDBJ databases">
        <authorList>
            <consortium name="Pathogen Informatics"/>
        </authorList>
    </citation>
    <scope>NUCLEOTIDE SEQUENCE [LARGE SCALE GENOMIC DNA]</scope>
    <source>
        <strain evidence="1 2">A316</strain>
    </source>
</reference>
<dbReference type="Proteomes" id="UP000041770">
    <property type="component" value="Unassembled WGS sequence"/>
</dbReference>
<proteinExistence type="predicted"/>
<organism evidence="1 2">
    <name type="scientific">Vibrio cholerae</name>
    <dbReference type="NCBI Taxonomy" id="666"/>
    <lineage>
        <taxon>Bacteria</taxon>
        <taxon>Pseudomonadati</taxon>
        <taxon>Pseudomonadota</taxon>
        <taxon>Gammaproteobacteria</taxon>
        <taxon>Vibrionales</taxon>
        <taxon>Vibrionaceae</taxon>
        <taxon>Vibrio</taxon>
    </lineage>
</organism>
<dbReference type="AlphaFoldDB" id="A0A656AVQ0"/>
<dbReference type="EMBL" id="CWQY01000076">
    <property type="protein sequence ID" value="CSD42047.1"/>
    <property type="molecule type" value="Genomic_DNA"/>
</dbReference>
<name>A0A656AVQ0_VIBCL</name>
<protein>
    <submittedName>
        <fullName evidence="1">Uncharacterized protein</fullName>
    </submittedName>
</protein>
<sequence>MERQHHSFNIERSGGALGLEDVIADIQDNASSWHQVLDYRFERLGYEIHPFGFINVSIATLYSERKRRRCHTQMHRLIEVREKALVV</sequence>